<organism evidence="1 2">
    <name type="scientific">Austropuccinia psidii MF-1</name>
    <dbReference type="NCBI Taxonomy" id="1389203"/>
    <lineage>
        <taxon>Eukaryota</taxon>
        <taxon>Fungi</taxon>
        <taxon>Dikarya</taxon>
        <taxon>Basidiomycota</taxon>
        <taxon>Pucciniomycotina</taxon>
        <taxon>Pucciniomycetes</taxon>
        <taxon>Pucciniales</taxon>
        <taxon>Sphaerophragmiaceae</taxon>
        <taxon>Austropuccinia</taxon>
    </lineage>
</organism>
<evidence type="ECO:0000313" key="2">
    <source>
        <dbReference type="Proteomes" id="UP000765509"/>
    </source>
</evidence>
<protein>
    <submittedName>
        <fullName evidence="1">Uncharacterized protein</fullName>
    </submittedName>
</protein>
<gene>
    <name evidence="1" type="ORF">O181_068020</name>
</gene>
<dbReference type="Proteomes" id="UP000765509">
    <property type="component" value="Unassembled WGS sequence"/>
</dbReference>
<keyword evidence="2" id="KW-1185">Reference proteome</keyword>
<proteinExistence type="predicted"/>
<dbReference type="AlphaFoldDB" id="A0A9Q3F077"/>
<name>A0A9Q3F077_9BASI</name>
<comment type="caution">
    <text evidence="1">The sequence shown here is derived from an EMBL/GenBank/DDBJ whole genome shotgun (WGS) entry which is preliminary data.</text>
</comment>
<dbReference type="EMBL" id="AVOT02034249">
    <property type="protein sequence ID" value="MBW0528305.1"/>
    <property type="molecule type" value="Genomic_DNA"/>
</dbReference>
<evidence type="ECO:0000313" key="1">
    <source>
        <dbReference type="EMBL" id="MBW0528305.1"/>
    </source>
</evidence>
<sequence length="90" mass="10466">MLEKGWNPRLPADTLRKDLIEIHPKASRLKIMLDKVKHHTKQSMNDTFDYAKQKWEKSHKLPGFKVGDLVLVLTLNLNNSKGPKKLKDSY</sequence>
<dbReference type="OrthoDB" id="413122at2759"/>
<accession>A0A9Q3F077</accession>
<reference evidence="1" key="1">
    <citation type="submission" date="2021-03" db="EMBL/GenBank/DDBJ databases">
        <title>Draft genome sequence of rust myrtle Austropuccinia psidii MF-1, a brazilian biotype.</title>
        <authorList>
            <person name="Quecine M.C."/>
            <person name="Pachon D.M.R."/>
            <person name="Bonatelli M.L."/>
            <person name="Correr F.H."/>
            <person name="Franceschini L.M."/>
            <person name="Leite T.F."/>
            <person name="Margarido G.R.A."/>
            <person name="Almeida C.A."/>
            <person name="Ferrarezi J.A."/>
            <person name="Labate C.A."/>
        </authorList>
    </citation>
    <scope>NUCLEOTIDE SEQUENCE</scope>
    <source>
        <strain evidence="1">MF-1</strain>
    </source>
</reference>